<dbReference type="Proteomes" id="UP000316426">
    <property type="component" value="Chromosome"/>
</dbReference>
<evidence type="ECO:0000313" key="5">
    <source>
        <dbReference type="Proteomes" id="UP000316426"/>
    </source>
</evidence>
<reference evidence="4 5" key="1">
    <citation type="submission" date="2019-02" db="EMBL/GenBank/DDBJ databases">
        <title>Deep-cultivation of Planctomycetes and their phenomic and genomic characterization uncovers novel biology.</title>
        <authorList>
            <person name="Wiegand S."/>
            <person name="Jogler M."/>
            <person name="Boedeker C."/>
            <person name="Pinto D."/>
            <person name="Vollmers J."/>
            <person name="Rivas-Marin E."/>
            <person name="Kohn T."/>
            <person name="Peeters S.H."/>
            <person name="Heuer A."/>
            <person name="Rast P."/>
            <person name="Oberbeckmann S."/>
            <person name="Bunk B."/>
            <person name="Jeske O."/>
            <person name="Meyerdierks A."/>
            <person name="Storesund J.E."/>
            <person name="Kallscheuer N."/>
            <person name="Luecker S."/>
            <person name="Lage O.M."/>
            <person name="Pohl T."/>
            <person name="Merkel B.J."/>
            <person name="Hornburger P."/>
            <person name="Mueller R.-W."/>
            <person name="Bruemmer F."/>
            <person name="Labrenz M."/>
            <person name="Spormann A.M."/>
            <person name="Op den Camp H."/>
            <person name="Overmann J."/>
            <person name="Amann R."/>
            <person name="Jetten M.S.M."/>
            <person name="Mascher T."/>
            <person name="Medema M.H."/>
            <person name="Devos D.P."/>
            <person name="Kaster A.-K."/>
            <person name="Ovreas L."/>
            <person name="Rohde M."/>
            <person name="Galperin M.Y."/>
            <person name="Jogler C."/>
        </authorList>
    </citation>
    <scope>NUCLEOTIDE SEQUENCE [LARGE SCALE GENOMIC DNA]</scope>
    <source>
        <strain evidence="4 5">Spa11</strain>
    </source>
</reference>
<proteinExistence type="predicted"/>
<organism evidence="4 5">
    <name type="scientific">Botrimarina mediterranea</name>
    <dbReference type="NCBI Taxonomy" id="2528022"/>
    <lineage>
        <taxon>Bacteria</taxon>
        <taxon>Pseudomonadati</taxon>
        <taxon>Planctomycetota</taxon>
        <taxon>Planctomycetia</taxon>
        <taxon>Pirellulales</taxon>
        <taxon>Lacipirellulaceae</taxon>
        <taxon>Botrimarina</taxon>
    </lineage>
</organism>
<feature type="domain" description="MobA/VirD2-like nuclease" evidence="3">
    <location>
        <begin position="28"/>
        <end position="183"/>
    </location>
</feature>
<dbReference type="EMBL" id="CP036349">
    <property type="protein sequence ID" value="QDV71885.1"/>
    <property type="molecule type" value="Genomic_DNA"/>
</dbReference>
<evidence type="ECO:0000259" key="3">
    <source>
        <dbReference type="Pfam" id="PF03432"/>
    </source>
</evidence>
<evidence type="ECO:0000313" key="4">
    <source>
        <dbReference type="EMBL" id="QDV71885.1"/>
    </source>
</evidence>
<dbReference type="Pfam" id="PF03432">
    <property type="entry name" value="Relaxase"/>
    <property type="match status" value="1"/>
</dbReference>
<feature type="coiled-coil region" evidence="1">
    <location>
        <begin position="390"/>
        <end position="417"/>
    </location>
</feature>
<keyword evidence="1" id="KW-0175">Coiled coil</keyword>
<sequence length="531" mass="60503">MNVKIVTKQGRSFAGAAAYLLHDEGRNTSERVAWTDTQGLGTKNPEAAWRVMAATALDAERLKRQAGVPASGRKQAGGPVMHLVLSWAEGEIENLSAEEMRRAAREAVSKLGKDSTSSKKVKNGYRYYGDECQMLMVAHNDKAHPHVHILLNRVHPLHGRMLPDGNDQLKLSKWAQKYQERHGNEHLTPQRTLNNAARERGEYVKGEPPTPRHQHEAMKGVSETQAARKALLLAEQTRRAAAIAKEQRTQNRRGREALEKLQRDVRVRLEAVERSGRESLARVEARRKERTGRGLSEVRDAYRPKWGELYHQLRAELAGFRQNEEKLVGRVTNALRAIDFGALVGGDRQAEDGRVSTFREAFGVLASRGAREAALKTQHERREEVLRREQKAREREVREKETRLAEASRKLRLEQQKRLVSQTRRDYLSEREKTLGEQQKVREATRGRWRGHQEACREEWRRLVKEHPRSQGPAQPTPVRDVVGTGDPARGAALIDSERERRERLRAEIDALLAKEKDGRSGRGDRDGIER</sequence>
<protein>
    <submittedName>
        <fullName evidence="4">Relaxase/Mobilization nuclease domain protein</fullName>
    </submittedName>
</protein>
<dbReference type="AlphaFoldDB" id="A0A518K2A1"/>
<name>A0A518K2A1_9BACT</name>
<feature type="region of interest" description="Disordered" evidence="2">
    <location>
        <begin position="466"/>
        <end position="500"/>
    </location>
</feature>
<dbReference type="KEGG" id="bmei:Spa11_00540"/>
<dbReference type="InterPro" id="IPR005094">
    <property type="entry name" value="Endonuclease_MobA/VirD2"/>
</dbReference>
<dbReference type="RefSeq" id="WP_145105196.1">
    <property type="nucleotide sequence ID" value="NZ_CP036349.1"/>
</dbReference>
<keyword evidence="5" id="KW-1185">Reference proteome</keyword>
<evidence type="ECO:0000256" key="2">
    <source>
        <dbReference type="SAM" id="MobiDB-lite"/>
    </source>
</evidence>
<gene>
    <name evidence="4" type="ORF">Spa11_00540</name>
</gene>
<accession>A0A518K2A1</accession>
<evidence type="ECO:0000256" key="1">
    <source>
        <dbReference type="SAM" id="Coils"/>
    </source>
</evidence>